<evidence type="ECO:0000313" key="2">
    <source>
        <dbReference type="EMBL" id="EEX74691.1"/>
    </source>
</evidence>
<sequence length="251" mass="29794">MINIILGGNKMKNLKEIINYEDCEKRTKKSKYFTEIFFEKYPVKYRELLEKYEWVPFLDNVVCRIDKKYVTKEYVLCVGGQKGKDNFFYPYSLDLENDLIEENYNEIIDFIEEIDEEARNHEDRIETLKKEIERKEINKEEIQSAYREIENAEEKILSLQDILLASPLNVENYIPLTSYDYAILLFNKTTGGIDYFAKDDYVGTFEIAGSFDEFIENLYVKDDEGKNYQDLIQAREVRKAIEDAVEAENEE</sequence>
<comment type="caution">
    <text evidence="2">The sequence shown here is derived from an EMBL/GenBank/DDBJ whole genome shotgun (WGS) entry which is preliminary data.</text>
</comment>
<dbReference type="HOGENOM" id="CLU_1106090_0_0_0"/>
<proteinExistence type="predicted"/>
<dbReference type="Proteomes" id="UP000006233">
    <property type="component" value="Unassembled WGS sequence"/>
</dbReference>
<evidence type="ECO:0000256" key="1">
    <source>
        <dbReference type="SAM" id="Coils"/>
    </source>
</evidence>
<reference evidence="2 3" key="1">
    <citation type="submission" date="2009-09" db="EMBL/GenBank/DDBJ databases">
        <authorList>
            <person name="Weinstock G."/>
            <person name="Sodergren E."/>
            <person name="Clifton S."/>
            <person name="Fulton L."/>
            <person name="Fulton B."/>
            <person name="Courtney L."/>
            <person name="Fronick C."/>
            <person name="Harrison M."/>
            <person name="Strong C."/>
            <person name="Farmer C."/>
            <person name="Delahaunty K."/>
            <person name="Markovic C."/>
            <person name="Hall O."/>
            <person name="Minx P."/>
            <person name="Tomlinson C."/>
            <person name="Mitreva M."/>
            <person name="Nelson J."/>
            <person name="Hou S."/>
            <person name="Wollam A."/>
            <person name="Pepin K.H."/>
            <person name="Johnson M."/>
            <person name="Bhonagiri V."/>
            <person name="Nash W.E."/>
            <person name="Warren W."/>
            <person name="Chinwalla A."/>
            <person name="Mardis E.R."/>
            <person name="Wilson R.K."/>
        </authorList>
    </citation>
    <scope>NUCLEOTIDE SEQUENCE [LARGE SCALE GENOMIC DNA]</scope>
    <source>
        <strain evidence="2 3">F0254</strain>
    </source>
</reference>
<gene>
    <name evidence="2" type="ORF">GCWU000323_01330</name>
</gene>
<feature type="coiled-coil region" evidence="1">
    <location>
        <begin position="111"/>
        <end position="162"/>
    </location>
</feature>
<dbReference type="AlphaFoldDB" id="C9MXT2"/>
<protein>
    <submittedName>
        <fullName evidence="2">Uncharacterized protein</fullName>
    </submittedName>
</protein>
<dbReference type="STRING" id="634994.GCWU000323_01330"/>
<dbReference type="EMBL" id="ACVB02000009">
    <property type="protein sequence ID" value="EEX74691.1"/>
    <property type="molecule type" value="Genomic_DNA"/>
</dbReference>
<evidence type="ECO:0000313" key="3">
    <source>
        <dbReference type="Proteomes" id="UP000006233"/>
    </source>
</evidence>
<accession>C9MXT2</accession>
<name>C9MXT2_9FUSO</name>
<keyword evidence="1" id="KW-0175">Coiled coil</keyword>
<organism evidence="2 3">
    <name type="scientific">Leptotrichia hofstadii F0254</name>
    <dbReference type="NCBI Taxonomy" id="634994"/>
    <lineage>
        <taxon>Bacteria</taxon>
        <taxon>Fusobacteriati</taxon>
        <taxon>Fusobacteriota</taxon>
        <taxon>Fusobacteriia</taxon>
        <taxon>Fusobacteriales</taxon>
        <taxon>Leptotrichiaceae</taxon>
        <taxon>Leptotrichia</taxon>
    </lineage>
</organism>